<evidence type="ECO:0000256" key="2">
    <source>
        <dbReference type="ARBA" id="ARBA00023002"/>
    </source>
</evidence>
<dbReference type="Proteomes" id="UP001156216">
    <property type="component" value="Chromosome"/>
</dbReference>
<dbReference type="SUPFAM" id="SSF51735">
    <property type="entry name" value="NAD(P)-binding Rossmann-fold domains"/>
    <property type="match status" value="1"/>
</dbReference>
<reference evidence="5" key="2">
    <citation type="submission" date="2021-06" db="EMBL/GenBank/DDBJ databases">
        <title>Interrogation of the integrated mobile genetic elements in gut-associated Bacteroides with a consensus prediction approach.</title>
        <authorList>
            <person name="Campbell D.E."/>
            <person name="Leigh J.R."/>
            <person name="Kim T."/>
            <person name="England W."/>
            <person name="Whitaker R.J."/>
            <person name="Degnan P.H."/>
        </authorList>
    </citation>
    <scope>NUCLEOTIDE SEQUENCE</scope>
    <source>
        <strain evidence="5">VPI-BTDOT2</strain>
    </source>
</reference>
<sequence length="259" mass="28812">MENESKIIMITGATSGIGVAVIREFLSLYSGCYFILVSRNRKRMRERIESDSDIKDRIRYEIVETDLCDLHKSEEILEPRIREKGRVDILVNVAGGFISKPFVETEAEDFYQLVMSNMFTVFVSCRTVLPFMLNQRFGSIVNVGSVLGLRSLRDTRCSVYGSVKSAVVHLTRLLSVEYGGYNIRVNCVCPGILNPVEGAGEGSYEAYRKLNGMNHYLGEQPLKWFGSSSDVAKAIVFLAGEQSGWTTGEIMCVDGGTGL</sequence>
<comment type="similarity">
    <text evidence="1">Belongs to the short-chain dehydrogenases/reductases (SDR) family.</text>
</comment>
<accession>A0A412GE20</accession>
<gene>
    <name evidence="4" type="ORF">GAN93_24575</name>
    <name evidence="5" type="ORF">KQP59_12980</name>
</gene>
<dbReference type="InterPro" id="IPR002347">
    <property type="entry name" value="SDR_fam"/>
</dbReference>
<keyword evidence="3" id="KW-0812">Transmembrane</keyword>
<protein>
    <submittedName>
        <fullName evidence="4">SDR family oxidoreductase</fullName>
    </submittedName>
</protein>
<organism evidence="4 6">
    <name type="scientific">Bacteroides thetaiotaomicron</name>
    <dbReference type="NCBI Taxonomy" id="818"/>
    <lineage>
        <taxon>Bacteria</taxon>
        <taxon>Pseudomonadati</taxon>
        <taxon>Bacteroidota</taxon>
        <taxon>Bacteroidia</taxon>
        <taxon>Bacteroidales</taxon>
        <taxon>Bacteroidaceae</taxon>
        <taxon>Bacteroides</taxon>
    </lineage>
</organism>
<evidence type="ECO:0000313" key="4">
    <source>
        <dbReference type="EMBL" id="KAB4447052.1"/>
    </source>
</evidence>
<dbReference type="PANTHER" id="PTHR43477">
    <property type="entry name" value="DIHYDROANTICAPSIN 7-DEHYDROGENASE"/>
    <property type="match status" value="1"/>
</dbReference>
<dbReference type="Proteomes" id="UP000460317">
    <property type="component" value="Unassembled WGS sequence"/>
</dbReference>
<evidence type="ECO:0000256" key="3">
    <source>
        <dbReference type="SAM" id="Phobius"/>
    </source>
</evidence>
<dbReference type="InterPro" id="IPR051122">
    <property type="entry name" value="SDR_DHRS6-like"/>
</dbReference>
<name>A0A412GE20_BACT4</name>
<dbReference type="RefSeq" id="WP_055229386.1">
    <property type="nucleotide sequence ID" value="NZ_CAXUFE010000021.1"/>
</dbReference>
<dbReference type="AlphaFoldDB" id="A0A412GE20"/>
<dbReference type="PRINTS" id="PR00081">
    <property type="entry name" value="GDHRDH"/>
</dbReference>
<proteinExistence type="inferred from homology"/>
<feature type="transmembrane region" description="Helical" evidence="3">
    <location>
        <begin position="12"/>
        <end position="37"/>
    </location>
</feature>
<dbReference type="CDD" id="cd05233">
    <property type="entry name" value="SDR_c"/>
    <property type="match status" value="1"/>
</dbReference>
<keyword evidence="3" id="KW-1133">Transmembrane helix</keyword>
<dbReference type="EMBL" id="WCSB01000052">
    <property type="protein sequence ID" value="KAB4447052.1"/>
    <property type="molecule type" value="Genomic_DNA"/>
</dbReference>
<keyword evidence="2" id="KW-0560">Oxidoreductase</keyword>
<evidence type="ECO:0000256" key="1">
    <source>
        <dbReference type="ARBA" id="ARBA00006484"/>
    </source>
</evidence>
<dbReference type="PRINTS" id="PR00080">
    <property type="entry name" value="SDRFAMILY"/>
</dbReference>
<dbReference type="InterPro" id="IPR036291">
    <property type="entry name" value="NAD(P)-bd_dom_sf"/>
</dbReference>
<dbReference type="GO" id="GO:0016491">
    <property type="term" value="F:oxidoreductase activity"/>
    <property type="evidence" value="ECO:0007669"/>
    <property type="project" value="UniProtKB-KW"/>
</dbReference>
<dbReference type="PANTHER" id="PTHR43477:SF1">
    <property type="entry name" value="DIHYDROANTICAPSIN 7-DEHYDROGENASE"/>
    <property type="match status" value="1"/>
</dbReference>
<dbReference type="EMBL" id="CP083681">
    <property type="protein sequence ID" value="UYU73963.1"/>
    <property type="molecule type" value="Genomic_DNA"/>
</dbReference>
<evidence type="ECO:0000313" key="5">
    <source>
        <dbReference type="EMBL" id="UYU73963.1"/>
    </source>
</evidence>
<evidence type="ECO:0000313" key="6">
    <source>
        <dbReference type="Proteomes" id="UP000460317"/>
    </source>
</evidence>
<dbReference type="Gene3D" id="3.40.50.720">
    <property type="entry name" value="NAD(P)-binding Rossmann-like Domain"/>
    <property type="match status" value="1"/>
</dbReference>
<reference evidence="4 6" key="1">
    <citation type="journal article" date="2019" name="Nat. Med.">
        <title>A library of human gut bacterial isolates paired with longitudinal multiomics data enables mechanistic microbiome research.</title>
        <authorList>
            <person name="Poyet M."/>
            <person name="Groussin M."/>
            <person name="Gibbons S.M."/>
            <person name="Avila-Pacheco J."/>
            <person name="Jiang X."/>
            <person name="Kearney S.M."/>
            <person name="Perrotta A.R."/>
            <person name="Berdy B."/>
            <person name="Zhao S."/>
            <person name="Lieberman T.D."/>
            <person name="Swanson P.K."/>
            <person name="Smith M."/>
            <person name="Roesemann S."/>
            <person name="Alexander J.E."/>
            <person name="Rich S.A."/>
            <person name="Livny J."/>
            <person name="Vlamakis H."/>
            <person name="Clish C."/>
            <person name="Bullock K."/>
            <person name="Deik A."/>
            <person name="Scott J."/>
            <person name="Pierce K.A."/>
            <person name="Xavier R.J."/>
            <person name="Alm E.J."/>
        </authorList>
    </citation>
    <scope>NUCLEOTIDE SEQUENCE [LARGE SCALE GENOMIC DNA]</scope>
    <source>
        <strain evidence="4 6">BIOML-A165</strain>
    </source>
</reference>
<keyword evidence="3" id="KW-0472">Membrane</keyword>
<dbReference type="Pfam" id="PF13561">
    <property type="entry name" value="adh_short_C2"/>
    <property type="match status" value="1"/>
</dbReference>